<dbReference type="PROSITE" id="PS51318">
    <property type="entry name" value="TAT"/>
    <property type="match status" value="1"/>
</dbReference>
<dbReference type="InterPro" id="IPR006311">
    <property type="entry name" value="TAT_signal"/>
</dbReference>
<keyword evidence="1" id="KW-0732">Signal</keyword>
<gene>
    <name evidence="2" type="ORF">CAG99_08380</name>
</gene>
<dbReference type="GO" id="GO:0016787">
    <property type="term" value="F:hydrolase activity"/>
    <property type="evidence" value="ECO:0007669"/>
    <property type="project" value="UniProtKB-KW"/>
</dbReference>
<reference evidence="2 3" key="1">
    <citation type="submission" date="2017-05" db="EMBL/GenBank/DDBJ databases">
        <title>Complete genome sequence of Streptomyces sp. SCSIO 03032 revealed the diverse biosynthetic pathways for its bioactive secondary metabolites.</title>
        <authorList>
            <person name="Ma L."/>
            <person name="Zhu Y."/>
            <person name="Zhang W."/>
            <person name="Zhang G."/>
            <person name="Tian X."/>
            <person name="Zhang S."/>
            <person name="Zhang C."/>
        </authorList>
    </citation>
    <scope>NUCLEOTIDE SEQUENCE [LARGE SCALE GENOMIC DNA]</scope>
    <source>
        <strain evidence="2 3">SCSIO 03032</strain>
    </source>
</reference>
<sequence>MGARTTLLRTVAAAGLAGAMLTAIPPTAAQAAEGCNQNNARTVASTSIHSRGIELRYNGTCSWGRIFGSPGDLVWVDRSFDGGRTWEQLDPTPINRGGSNYTDAYDNRGNLMRACGKAGNYPDVACTTWW</sequence>
<evidence type="ECO:0000313" key="3">
    <source>
        <dbReference type="Proteomes" id="UP000194218"/>
    </source>
</evidence>
<dbReference type="AlphaFoldDB" id="A0A1W7CVZ5"/>
<keyword evidence="2" id="KW-0378">Hydrolase</keyword>
<keyword evidence="3" id="KW-1185">Reference proteome</keyword>
<dbReference type="OrthoDB" id="258587at2"/>
<proteinExistence type="predicted"/>
<name>A0A1W7CVZ5_9ACTN</name>
<organism evidence="2 3">
    <name type="scientific">Streptomyces marincola</name>
    <dbReference type="NCBI Taxonomy" id="2878388"/>
    <lineage>
        <taxon>Bacteria</taxon>
        <taxon>Bacillati</taxon>
        <taxon>Actinomycetota</taxon>
        <taxon>Actinomycetes</taxon>
        <taxon>Kitasatosporales</taxon>
        <taxon>Streptomycetaceae</taxon>
        <taxon>Streptomyces</taxon>
    </lineage>
</organism>
<feature type="chain" id="PRO_5012325938" evidence="1">
    <location>
        <begin position="32"/>
        <end position="130"/>
    </location>
</feature>
<dbReference type="RefSeq" id="WP_086158376.1">
    <property type="nucleotide sequence ID" value="NZ_CP021121.1"/>
</dbReference>
<accession>A0A1W7CVZ5</accession>
<dbReference type="Proteomes" id="UP000194218">
    <property type="component" value="Chromosome"/>
</dbReference>
<dbReference type="EMBL" id="CP021121">
    <property type="protein sequence ID" value="ARQ68876.1"/>
    <property type="molecule type" value="Genomic_DNA"/>
</dbReference>
<evidence type="ECO:0000313" key="2">
    <source>
        <dbReference type="EMBL" id="ARQ68876.1"/>
    </source>
</evidence>
<protein>
    <submittedName>
        <fullName evidence="2">Glycosyl hydrolase</fullName>
    </submittedName>
</protein>
<dbReference type="KEGG" id="smao:CAG99_08380"/>
<evidence type="ECO:0000256" key="1">
    <source>
        <dbReference type="SAM" id="SignalP"/>
    </source>
</evidence>
<feature type="signal peptide" evidence="1">
    <location>
        <begin position="1"/>
        <end position="31"/>
    </location>
</feature>